<gene>
    <name evidence="2" type="ORF">J9309_11755</name>
</gene>
<evidence type="ECO:0000256" key="1">
    <source>
        <dbReference type="SAM" id="Phobius"/>
    </source>
</evidence>
<evidence type="ECO:0000313" key="2">
    <source>
        <dbReference type="EMBL" id="QTV05432.1"/>
    </source>
</evidence>
<dbReference type="EMBL" id="CP072842">
    <property type="protein sequence ID" value="QTV05432.1"/>
    <property type="molecule type" value="Genomic_DNA"/>
</dbReference>
<proteinExistence type="predicted"/>
<evidence type="ECO:0000313" key="3">
    <source>
        <dbReference type="Proteomes" id="UP000672011"/>
    </source>
</evidence>
<feature type="transmembrane region" description="Helical" evidence="1">
    <location>
        <begin position="103"/>
        <end position="121"/>
    </location>
</feature>
<name>A0ABX7XCB8_9FLAO</name>
<organism evidence="2 3">
    <name type="scientific">Faecalibacter bovis</name>
    <dbReference type="NCBI Taxonomy" id="2898187"/>
    <lineage>
        <taxon>Bacteria</taxon>
        <taxon>Pseudomonadati</taxon>
        <taxon>Bacteroidota</taxon>
        <taxon>Flavobacteriia</taxon>
        <taxon>Flavobacteriales</taxon>
        <taxon>Weeksellaceae</taxon>
        <taxon>Faecalibacter</taxon>
    </lineage>
</organism>
<feature type="transmembrane region" description="Helical" evidence="1">
    <location>
        <begin position="39"/>
        <end position="66"/>
    </location>
</feature>
<dbReference type="Proteomes" id="UP000672011">
    <property type="component" value="Chromosome"/>
</dbReference>
<keyword evidence="1" id="KW-0472">Membrane</keyword>
<protein>
    <submittedName>
        <fullName evidence="2">Uncharacterized protein</fullName>
    </submittedName>
</protein>
<reference evidence="2 3" key="1">
    <citation type="journal article" date="2021" name="Int. J. Syst. Evol. Microbiol.">
        <title>Faecalibacter bovis sp. nov., isolated from cow faeces.</title>
        <authorList>
            <person name="Li F."/>
            <person name="Zhao W."/>
            <person name="Hong Q."/>
            <person name="Shao Q."/>
            <person name="Song J."/>
            <person name="Yang S."/>
        </authorList>
    </citation>
    <scope>NUCLEOTIDE SEQUENCE [LARGE SCALE GENOMIC DNA]</scope>
    <source>
        <strain evidence="2 3">ZY171143</strain>
    </source>
</reference>
<reference evidence="3" key="2">
    <citation type="submission" date="2021-04" db="EMBL/GenBank/DDBJ databases">
        <title>Taxonomy of Flavobacteriaceae bacterium ZY171143.</title>
        <authorList>
            <person name="Li F."/>
        </authorList>
    </citation>
    <scope>NUCLEOTIDE SEQUENCE [LARGE SCALE GENOMIC DNA]</scope>
    <source>
        <strain evidence="3">ZY171143</strain>
    </source>
</reference>
<keyword evidence="1" id="KW-0812">Transmembrane</keyword>
<keyword evidence="1" id="KW-1133">Transmembrane helix</keyword>
<feature type="transmembrane region" description="Helical" evidence="1">
    <location>
        <begin position="73"/>
        <end position="91"/>
    </location>
</feature>
<dbReference type="RefSeq" id="WP_230476074.1">
    <property type="nucleotide sequence ID" value="NZ_CP072842.1"/>
</dbReference>
<sequence length="136" mass="16075">MIASIVVYTISLFCPIYFPKDIIADKIISYDFFGYQAVALGWMLFAYVDFFCWLANFTLLISWIFYRKKFANYLVSIGTFLAFLFGINHVTQLNFMQVREYDLTLFGYWFWIIAMLLQIVATKLFQKEKAIIADEN</sequence>
<keyword evidence="3" id="KW-1185">Reference proteome</keyword>
<accession>A0ABX7XCB8</accession>